<feature type="region of interest" description="Disordered" evidence="1">
    <location>
        <begin position="111"/>
        <end position="138"/>
    </location>
</feature>
<proteinExistence type="predicted"/>
<dbReference type="EMBL" id="HBEN01011652">
    <property type="protein sequence ID" value="CAD8446703.1"/>
    <property type="molecule type" value="Transcribed_RNA"/>
</dbReference>
<accession>A0A7S0D8G6</accession>
<dbReference type="CDD" id="cd14361">
    <property type="entry name" value="UBA_HYPK"/>
    <property type="match status" value="1"/>
</dbReference>
<dbReference type="AlphaFoldDB" id="A0A7S0D8G6"/>
<protein>
    <recommendedName>
        <fullName evidence="2">Nascent polypeptide-associated complex subunit alpha-like UBA domain-containing protein</fullName>
    </recommendedName>
</protein>
<sequence>MSAEGDGAEDPDAPAAELTPEEKFSLEMDAYEARWGKKRRVAEERRRRLLLKVKIHEADVETVARECELDADAAELRLREHGGDVESVLRAYIREEVRALIEMHPEDAENVELGLTEKDVFSPAKEERAKDRSKETSP</sequence>
<dbReference type="Pfam" id="PF19026">
    <property type="entry name" value="UBA_HYPK"/>
    <property type="match status" value="1"/>
</dbReference>
<organism evidence="3">
    <name type="scientific">Micromonas pusilla</name>
    <name type="common">Picoplanktonic green alga</name>
    <name type="synonym">Chromulina pusilla</name>
    <dbReference type="NCBI Taxonomy" id="38833"/>
    <lineage>
        <taxon>Eukaryota</taxon>
        <taxon>Viridiplantae</taxon>
        <taxon>Chlorophyta</taxon>
        <taxon>Mamiellophyceae</taxon>
        <taxon>Mamiellales</taxon>
        <taxon>Mamiellaceae</taxon>
        <taxon>Micromonas</taxon>
    </lineage>
</organism>
<dbReference type="InterPro" id="IPR044034">
    <property type="entry name" value="NAC-like_UBA"/>
</dbReference>
<evidence type="ECO:0000256" key="1">
    <source>
        <dbReference type="SAM" id="MobiDB-lite"/>
    </source>
</evidence>
<evidence type="ECO:0000313" key="3">
    <source>
        <dbReference type="EMBL" id="CAD8446703.1"/>
    </source>
</evidence>
<feature type="compositionally biased region" description="Acidic residues" evidence="1">
    <location>
        <begin position="1"/>
        <end position="12"/>
    </location>
</feature>
<feature type="region of interest" description="Disordered" evidence="1">
    <location>
        <begin position="1"/>
        <end position="23"/>
    </location>
</feature>
<feature type="compositionally biased region" description="Basic and acidic residues" evidence="1">
    <location>
        <begin position="115"/>
        <end position="138"/>
    </location>
</feature>
<feature type="domain" description="Nascent polypeptide-associated complex subunit alpha-like UBA" evidence="2">
    <location>
        <begin position="53"/>
        <end position="93"/>
    </location>
</feature>
<dbReference type="InterPro" id="IPR038922">
    <property type="entry name" value="HYPK_UBA"/>
</dbReference>
<gene>
    <name evidence="3" type="ORF">MSP1401_LOCUS9673</name>
</gene>
<evidence type="ECO:0000259" key="2">
    <source>
        <dbReference type="Pfam" id="PF19026"/>
    </source>
</evidence>
<name>A0A7S0D8G6_MICPS</name>
<reference evidence="3" key="1">
    <citation type="submission" date="2021-01" db="EMBL/GenBank/DDBJ databases">
        <authorList>
            <person name="Corre E."/>
            <person name="Pelletier E."/>
            <person name="Niang G."/>
            <person name="Scheremetjew M."/>
            <person name="Finn R."/>
            <person name="Kale V."/>
            <person name="Holt S."/>
            <person name="Cochrane G."/>
            <person name="Meng A."/>
            <person name="Brown T."/>
            <person name="Cohen L."/>
        </authorList>
    </citation>
    <scope>NUCLEOTIDE SEQUENCE</scope>
    <source>
        <strain evidence="3">CCAC1681</strain>
    </source>
</reference>